<dbReference type="PROSITE" id="PS51755">
    <property type="entry name" value="OMPR_PHOB"/>
    <property type="match status" value="1"/>
</dbReference>
<dbReference type="Gene3D" id="1.10.10.10">
    <property type="entry name" value="Winged helix-like DNA-binding domain superfamily/Winged helix DNA-binding domain"/>
    <property type="match status" value="1"/>
</dbReference>
<evidence type="ECO:0000313" key="5">
    <source>
        <dbReference type="Proteomes" id="UP000218172"/>
    </source>
</evidence>
<dbReference type="InterPro" id="IPR016032">
    <property type="entry name" value="Sig_transdc_resp-reg_C-effctor"/>
</dbReference>
<dbReference type="CDD" id="cd00383">
    <property type="entry name" value="trans_reg_C"/>
    <property type="match status" value="1"/>
</dbReference>
<dbReference type="Pfam" id="PF00486">
    <property type="entry name" value="Trans_reg_C"/>
    <property type="match status" value="1"/>
</dbReference>
<reference evidence="5" key="1">
    <citation type="submission" date="2017-08" db="EMBL/GenBank/DDBJ databases">
        <title>A dynamic microbial community with high functional redundancy inhabits the cold, oxic subseafloor aquifer.</title>
        <authorList>
            <person name="Tully B.J."/>
            <person name="Wheat C.G."/>
            <person name="Glazer B.T."/>
            <person name="Huber J.A."/>
        </authorList>
    </citation>
    <scope>NUCLEOTIDE SEQUENCE [LARGE SCALE GENOMIC DNA]</scope>
</reference>
<dbReference type="SMART" id="SM00862">
    <property type="entry name" value="Trans_reg_C"/>
    <property type="match status" value="1"/>
</dbReference>
<dbReference type="GO" id="GO:0003677">
    <property type="term" value="F:DNA binding"/>
    <property type="evidence" value="ECO:0007669"/>
    <property type="project" value="UniProtKB-UniRule"/>
</dbReference>
<dbReference type="InterPro" id="IPR036388">
    <property type="entry name" value="WH-like_DNA-bd_sf"/>
</dbReference>
<dbReference type="EMBL" id="NVQR01000100">
    <property type="protein sequence ID" value="PCH60072.1"/>
    <property type="molecule type" value="Genomic_DNA"/>
</dbReference>
<sequence length="207" mass="22629">MDSPIAVANIKKPLKSGLSRSNALEESFNLANWRVIPCLNRLEKLATHAPSNQLAPNQPIKSLMLEPRLMHLLCYLAANPHQLLTRQELQDELWPSVIVNDNSLTKAISALRQKLKQLDGGACELIQTVPKKGYLINVVAETIPAQLRLDQEHLSAGIPPLSEAPALVTSNQAKRFTYLGIRSSKPAFDLAASVILALSLITALTGF</sequence>
<name>A0A2A4MJK7_9GAMM</name>
<dbReference type="SUPFAM" id="SSF46894">
    <property type="entry name" value="C-terminal effector domain of the bipartite response regulators"/>
    <property type="match status" value="1"/>
</dbReference>
<keyword evidence="1 2" id="KW-0238">DNA-binding</keyword>
<gene>
    <name evidence="4" type="ORF">COC19_06335</name>
</gene>
<accession>A0A2A4MJK7</accession>
<comment type="caution">
    <text evidence="4">The sequence shown here is derived from an EMBL/GenBank/DDBJ whole genome shotgun (WGS) entry which is preliminary data.</text>
</comment>
<feature type="domain" description="OmpR/PhoB-type" evidence="3">
    <location>
        <begin position="25"/>
        <end position="138"/>
    </location>
</feature>
<feature type="non-terminal residue" evidence="4">
    <location>
        <position position="207"/>
    </location>
</feature>
<dbReference type="GO" id="GO:0006355">
    <property type="term" value="P:regulation of DNA-templated transcription"/>
    <property type="evidence" value="ECO:0007669"/>
    <property type="project" value="InterPro"/>
</dbReference>
<evidence type="ECO:0000313" key="4">
    <source>
        <dbReference type="EMBL" id="PCH60072.1"/>
    </source>
</evidence>
<dbReference type="AlphaFoldDB" id="A0A2A4MJK7"/>
<dbReference type="GO" id="GO:0000160">
    <property type="term" value="P:phosphorelay signal transduction system"/>
    <property type="evidence" value="ECO:0007669"/>
    <property type="project" value="InterPro"/>
</dbReference>
<feature type="DNA-binding region" description="OmpR/PhoB-type" evidence="2">
    <location>
        <begin position="25"/>
        <end position="138"/>
    </location>
</feature>
<evidence type="ECO:0000256" key="2">
    <source>
        <dbReference type="PROSITE-ProRule" id="PRU01091"/>
    </source>
</evidence>
<proteinExistence type="predicted"/>
<dbReference type="Proteomes" id="UP000218172">
    <property type="component" value="Unassembled WGS sequence"/>
</dbReference>
<organism evidence="4 5">
    <name type="scientific">SAR86 cluster bacterium</name>
    <dbReference type="NCBI Taxonomy" id="2030880"/>
    <lineage>
        <taxon>Bacteria</taxon>
        <taxon>Pseudomonadati</taxon>
        <taxon>Pseudomonadota</taxon>
        <taxon>Gammaproteobacteria</taxon>
        <taxon>SAR86 cluster</taxon>
    </lineage>
</organism>
<evidence type="ECO:0000259" key="3">
    <source>
        <dbReference type="PROSITE" id="PS51755"/>
    </source>
</evidence>
<protein>
    <recommendedName>
        <fullName evidence="3">OmpR/PhoB-type domain-containing protein</fullName>
    </recommendedName>
</protein>
<dbReference type="InterPro" id="IPR001867">
    <property type="entry name" value="OmpR/PhoB-type_DNA-bd"/>
</dbReference>
<evidence type="ECO:0000256" key="1">
    <source>
        <dbReference type="ARBA" id="ARBA00023125"/>
    </source>
</evidence>